<dbReference type="EMBL" id="CAJVQC010032297">
    <property type="protein sequence ID" value="CAG8750757.1"/>
    <property type="molecule type" value="Genomic_DNA"/>
</dbReference>
<accession>A0ACA9QG67</accession>
<organism evidence="1 2">
    <name type="scientific">Racocetra persica</name>
    <dbReference type="NCBI Taxonomy" id="160502"/>
    <lineage>
        <taxon>Eukaryota</taxon>
        <taxon>Fungi</taxon>
        <taxon>Fungi incertae sedis</taxon>
        <taxon>Mucoromycota</taxon>
        <taxon>Glomeromycotina</taxon>
        <taxon>Glomeromycetes</taxon>
        <taxon>Diversisporales</taxon>
        <taxon>Gigasporaceae</taxon>
        <taxon>Racocetra</taxon>
    </lineage>
</organism>
<keyword evidence="2" id="KW-1185">Reference proteome</keyword>
<comment type="caution">
    <text evidence="1">The sequence shown here is derived from an EMBL/GenBank/DDBJ whole genome shotgun (WGS) entry which is preliminary data.</text>
</comment>
<dbReference type="Proteomes" id="UP000789920">
    <property type="component" value="Unassembled WGS sequence"/>
</dbReference>
<proteinExistence type="predicted"/>
<gene>
    <name evidence="1" type="ORF">RPERSI_LOCUS14160</name>
</gene>
<protein>
    <submittedName>
        <fullName evidence="1">3145_t:CDS:1</fullName>
    </submittedName>
</protein>
<reference evidence="1" key="1">
    <citation type="submission" date="2021-06" db="EMBL/GenBank/DDBJ databases">
        <authorList>
            <person name="Kallberg Y."/>
            <person name="Tangrot J."/>
            <person name="Rosling A."/>
        </authorList>
    </citation>
    <scope>NUCLEOTIDE SEQUENCE</scope>
    <source>
        <strain evidence="1">MA461A</strain>
    </source>
</reference>
<evidence type="ECO:0000313" key="1">
    <source>
        <dbReference type="EMBL" id="CAG8750757.1"/>
    </source>
</evidence>
<feature type="non-terminal residue" evidence="1">
    <location>
        <position position="1"/>
    </location>
</feature>
<sequence length="40" mass="4714">INKIEEQNEAETYHIEEGEQDDDLLFYNSWTDIVSDKNPA</sequence>
<evidence type="ECO:0000313" key="2">
    <source>
        <dbReference type="Proteomes" id="UP000789920"/>
    </source>
</evidence>
<name>A0ACA9QG67_9GLOM</name>
<feature type="non-terminal residue" evidence="1">
    <location>
        <position position="40"/>
    </location>
</feature>